<feature type="signal peptide" evidence="1">
    <location>
        <begin position="1"/>
        <end position="34"/>
    </location>
</feature>
<gene>
    <name evidence="2" type="ORF">MOPEL_003_01520</name>
</gene>
<accession>H5UN18</accession>
<dbReference type="AlphaFoldDB" id="H5UN18"/>
<keyword evidence="1" id="KW-0732">Signal</keyword>
<dbReference type="STRING" id="1089455.MOPEL_003_01520"/>
<name>H5UN18_9MICO</name>
<feature type="chain" id="PRO_5003598558" evidence="1">
    <location>
        <begin position="35"/>
        <end position="240"/>
    </location>
</feature>
<keyword evidence="3" id="KW-1185">Reference proteome</keyword>
<dbReference type="EMBL" id="BAFE01000003">
    <property type="protein sequence ID" value="GAB47126.1"/>
    <property type="molecule type" value="Genomic_DNA"/>
</dbReference>
<reference evidence="2 3" key="1">
    <citation type="submission" date="2012-02" db="EMBL/GenBank/DDBJ databases">
        <title>Whole genome shotgun sequence of Mobilicoccus pelagius NBRC 104925.</title>
        <authorList>
            <person name="Yoshida Y."/>
            <person name="Hosoyama A."/>
            <person name="Tsuchikane K."/>
            <person name="Katsumata H."/>
            <person name="Yamazaki S."/>
            <person name="Fujita N."/>
        </authorList>
    </citation>
    <scope>NUCLEOTIDE SEQUENCE [LARGE SCALE GENOMIC DNA]</scope>
    <source>
        <strain evidence="2 3">NBRC 104925</strain>
    </source>
</reference>
<protein>
    <submittedName>
        <fullName evidence="2">Uncharacterized protein</fullName>
    </submittedName>
</protein>
<proteinExistence type="predicted"/>
<sequence length="240" mass="25225">MQGALMSRSIRSAQIAAVAAAAVAVPLGAAPASAATTAPARTPRACVTSGCTIVSRADVDGDGRADTTSLTRRDKGRAHTLRVVTAKGAVASTTFSTTWLPSGLSPFYGATALDGARGSELVVLTQAGAHTLYHAVYTWRGGRLVAEKDPSGARDWVTDGAVSFAQGYTLRTVKGTKQLTSVAYSRDSFGRNATFSGRRIVARWQHGRWTPITDRAMIVKESPSVWTGAGWNAPGLTRFL</sequence>
<comment type="caution">
    <text evidence="2">The sequence shown here is derived from an EMBL/GenBank/DDBJ whole genome shotgun (WGS) entry which is preliminary data.</text>
</comment>
<evidence type="ECO:0000256" key="1">
    <source>
        <dbReference type="SAM" id="SignalP"/>
    </source>
</evidence>
<dbReference type="eggNOG" id="ENOG5031QWE">
    <property type="taxonomic scope" value="Bacteria"/>
</dbReference>
<dbReference type="Proteomes" id="UP000004367">
    <property type="component" value="Unassembled WGS sequence"/>
</dbReference>
<organism evidence="2 3">
    <name type="scientific">Mobilicoccus pelagius NBRC 104925</name>
    <dbReference type="NCBI Taxonomy" id="1089455"/>
    <lineage>
        <taxon>Bacteria</taxon>
        <taxon>Bacillati</taxon>
        <taxon>Actinomycetota</taxon>
        <taxon>Actinomycetes</taxon>
        <taxon>Micrococcales</taxon>
        <taxon>Dermatophilaceae</taxon>
        <taxon>Mobilicoccus</taxon>
    </lineage>
</organism>
<evidence type="ECO:0000313" key="3">
    <source>
        <dbReference type="Proteomes" id="UP000004367"/>
    </source>
</evidence>
<evidence type="ECO:0000313" key="2">
    <source>
        <dbReference type="EMBL" id="GAB47126.1"/>
    </source>
</evidence>